<dbReference type="Proteomes" id="UP001150581">
    <property type="component" value="Unassembled WGS sequence"/>
</dbReference>
<name>A0ACC1IF14_9FUNG</name>
<evidence type="ECO:0000313" key="2">
    <source>
        <dbReference type="Proteomes" id="UP001150581"/>
    </source>
</evidence>
<proteinExistence type="predicted"/>
<accession>A0ACC1IF14</accession>
<comment type="caution">
    <text evidence="1">The sequence shown here is derived from an EMBL/GenBank/DDBJ whole genome shotgun (WGS) entry which is preliminary data.</text>
</comment>
<organism evidence="1 2">
    <name type="scientific">Kickxella alabastrina</name>
    <dbReference type="NCBI Taxonomy" id="61397"/>
    <lineage>
        <taxon>Eukaryota</taxon>
        <taxon>Fungi</taxon>
        <taxon>Fungi incertae sedis</taxon>
        <taxon>Zoopagomycota</taxon>
        <taxon>Kickxellomycotina</taxon>
        <taxon>Kickxellomycetes</taxon>
        <taxon>Kickxellales</taxon>
        <taxon>Kickxellaceae</taxon>
        <taxon>Kickxella</taxon>
    </lineage>
</organism>
<sequence length="542" mass="61793">MYDYTSDGFMDEDDEDAFVYSEEESDVESDSLANGGNAGHTQQSQSQVGYSEDAGYDDDDYYGGETGDFDSILAAHRGKKSWEVDFKVHDEAELSAKQDAIVARLEPVLATSKDTTTLLLRCYFWKEDPLVEDYLMDPDRMMSKAGVSINQEDVCIRSGDADFVCEICYNEGSDEEFLVPSCGHRYCTTCYRTYLAGKVHEGGSWRIRCPAPKCGMLVGTKGARLLLESNKVDLARYNHNLTRSFVNDRDSFVWCPAPNCEFAIECQVPRSAMTMVVPTVACKCGNRFCFGCQLPDHMPAPCHLASTWLDKCKDDSETASWIKVNTKECTKCKATIEKNGGCNHMSCRECRYEFCWVCMGPWAEHGQHFYNCNRFNESSSKDARDSISETRAQLERYIHYFTRYNNHEQSAKLARKLLATTEKNMDQLQRELTLSWIEVQFLSDAVDILSICRSTLKWTYVLAFFMKPDNQNQMVIFENNQSDLEMATEQLNDLVENPTSHGSIEDIKRKIIDKSTYVKSRWETLLSDTAAGLQENRWTFSI</sequence>
<evidence type="ECO:0000313" key="1">
    <source>
        <dbReference type="EMBL" id="KAJ1892023.1"/>
    </source>
</evidence>
<gene>
    <name evidence="1" type="ORF">LPJ66_006595</name>
</gene>
<protein>
    <submittedName>
        <fullName evidence="1">Uncharacterized protein</fullName>
    </submittedName>
</protein>
<dbReference type="EMBL" id="JANBPG010001064">
    <property type="protein sequence ID" value="KAJ1892023.1"/>
    <property type="molecule type" value="Genomic_DNA"/>
</dbReference>
<keyword evidence="2" id="KW-1185">Reference proteome</keyword>
<reference evidence="1" key="1">
    <citation type="submission" date="2022-07" db="EMBL/GenBank/DDBJ databases">
        <title>Phylogenomic reconstructions and comparative analyses of Kickxellomycotina fungi.</title>
        <authorList>
            <person name="Reynolds N.K."/>
            <person name="Stajich J.E."/>
            <person name="Barry K."/>
            <person name="Grigoriev I.V."/>
            <person name="Crous P."/>
            <person name="Smith M.E."/>
        </authorList>
    </citation>
    <scope>NUCLEOTIDE SEQUENCE</scope>
    <source>
        <strain evidence="1">Benny 63K</strain>
    </source>
</reference>